<evidence type="ECO:0000256" key="1">
    <source>
        <dbReference type="SAM" id="SignalP"/>
    </source>
</evidence>
<name>A0A4R3HYV9_PAULE</name>
<dbReference type="NCBIfam" id="TIGR01244">
    <property type="entry name" value="TIGR01244 family sulfur transferase"/>
    <property type="match status" value="1"/>
</dbReference>
<dbReference type="SUPFAM" id="SSF52799">
    <property type="entry name" value="(Phosphotyrosine protein) phosphatases II"/>
    <property type="match status" value="1"/>
</dbReference>
<dbReference type="Pfam" id="PF04273">
    <property type="entry name" value="BLH_phosphatase"/>
    <property type="match status" value="1"/>
</dbReference>
<dbReference type="InterPro" id="IPR005939">
    <property type="entry name" value="BLH_phosphatase-like"/>
</dbReference>
<keyword evidence="1" id="KW-0732">Signal</keyword>
<evidence type="ECO:0000313" key="3">
    <source>
        <dbReference type="EMBL" id="TCS37511.1"/>
    </source>
</evidence>
<reference evidence="3 4" key="1">
    <citation type="submission" date="2019-03" db="EMBL/GenBank/DDBJ databases">
        <title>Genomic Encyclopedia of Type Strains, Phase IV (KMG-IV): sequencing the most valuable type-strain genomes for metagenomic binning, comparative biology and taxonomic classification.</title>
        <authorList>
            <person name="Goeker M."/>
        </authorList>
    </citation>
    <scope>NUCLEOTIDE SEQUENCE [LARGE SCALE GENOMIC DNA]</scope>
    <source>
        <strain evidence="3 4">DSM 7445</strain>
    </source>
</reference>
<accession>A0A4R3HYV9</accession>
<dbReference type="Proteomes" id="UP000295382">
    <property type="component" value="Unassembled WGS sequence"/>
</dbReference>
<gene>
    <name evidence="3" type="ORF">EDC30_104315</name>
</gene>
<evidence type="ECO:0000313" key="4">
    <source>
        <dbReference type="Proteomes" id="UP000295382"/>
    </source>
</evidence>
<dbReference type="EMBL" id="SLZQ01000004">
    <property type="protein sequence ID" value="TCS37511.1"/>
    <property type="molecule type" value="Genomic_DNA"/>
</dbReference>
<dbReference type="InterPro" id="IPR029021">
    <property type="entry name" value="Prot-tyrosine_phosphatase-like"/>
</dbReference>
<feature type="signal peptide" evidence="1">
    <location>
        <begin position="1"/>
        <end position="28"/>
    </location>
</feature>
<proteinExistence type="predicted"/>
<keyword evidence="4" id="KW-1185">Reference proteome</keyword>
<dbReference type="InterPro" id="IPR001763">
    <property type="entry name" value="Rhodanese-like_dom"/>
</dbReference>
<dbReference type="PROSITE" id="PS51318">
    <property type="entry name" value="TAT"/>
    <property type="match status" value="1"/>
</dbReference>
<feature type="domain" description="Rhodanese" evidence="2">
    <location>
        <begin position="61"/>
        <end position="164"/>
    </location>
</feature>
<dbReference type="AlphaFoldDB" id="A0A4R3HYV9"/>
<protein>
    <submittedName>
        <fullName evidence="3">Uncharacterized protein (TIGR01244 family)</fullName>
    </submittedName>
</protein>
<organism evidence="3 4">
    <name type="scientific">Paucimonas lemoignei</name>
    <name type="common">Pseudomonas lemoignei</name>
    <dbReference type="NCBI Taxonomy" id="29443"/>
    <lineage>
        <taxon>Bacteria</taxon>
        <taxon>Pseudomonadati</taxon>
        <taxon>Pseudomonadota</taxon>
        <taxon>Betaproteobacteria</taxon>
        <taxon>Burkholderiales</taxon>
        <taxon>Burkholderiaceae</taxon>
        <taxon>Paucimonas</taxon>
    </lineage>
</organism>
<dbReference type="PROSITE" id="PS50206">
    <property type="entry name" value="RHODANESE_3"/>
    <property type="match status" value="1"/>
</dbReference>
<dbReference type="Gene3D" id="3.90.190.10">
    <property type="entry name" value="Protein tyrosine phosphatase superfamily"/>
    <property type="match status" value="1"/>
</dbReference>
<dbReference type="RefSeq" id="WP_165973773.1">
    <property type="nucleotide sequence ID" value="NZ_SLZQ01000004.1"/>
</dbReference>
<feature type="chain" id="PRO_5021032477" evidence="1">
    <location>
        <begin position="29"/>
        <end position="188"/>
    </location>
</feature>
<dbReference type="InterPro" id="IPR006311">
    <property type="entry name" value="TAT_signal"/>
</dbReference>
<evidence type="ECO:0000259" key="2">
    <source>
        <dbReference type="PROSITE" id="PS50206"/>
    </source>
</evidence>
<comment type="caution">
    <text evidence="3">The sequence shown here is derived from an EMBL/GenBank/DDBJ whole genome shotgun (WGS) entry which is preliminary data.</text>
</comment>
<sequence length="188" mass="19834">MKPVQKSRRSLLSLAAGISLALCFSAHAESTAPSALSMKRLTPDIAVSGQISQESLAQLKARGFATVIDLRPDGEASGQPASSDMASAARANNLQFYYVPVPPSGIPEQAVKQLADALKDAPKPVLMYCRSGSRAARTWSLAEASRPDGMEADAIKAAVREAGQSAEDLNPSIMQRITQRKAASAQKP</sequence>
<dbReference type="GO" id="GO:0016787">
    <property type="term" value="F:hydrolase activity"/>
    <property type="evidence" value="ECO:0007669"/>
    <property type="project" value="InterPro"/>
</dbReference>